<feature type="region of interest" description="Disordered" evidence="1">
    <location>
        <begin position="31"/>
        <end position="118"/>
    </location>
</feature>
<name>A8FY62_SHESH</name>
<feature type="compositionally biased region" description="Basic and acidic residues" evidence="1">
    <location>
        <begin position="87"/>
        <end position="99"/>
    </location>
</feature>
<evidence type="ECO:0000256" key="1">
    <source>
        <dbReference type="SAM" id="MobiDB-lite"/>
    </source>
</evidence>
<organism evidence="3 4">
    <name type="scientific">Shewanella sediminis (strain HAW-EB3)</name>
    <dbReference type="NCBI Taxonomy" id="425104"/>
    <lineage>
        <taxon>Bacteria</taxon>
        <taxon>Pseudomonadati</taxon>
        <taxon>Pseudomonadota</taxon>
        <taxon>Gammaproteobacteria</taxon>
        <taxon>Alteromonadales</taxon>
        <taxon>Shewanellaceae</taxon>
        <taxon>Shewanella</taxon>
    </lineage>
</organism>
<keyword evidence="2" id="KW-0732">Signal</keyword>
<dbReference type="eggNOG" id="ENOG5032K8J">
    <property type="taxonomic scope" value="Bacteria"/>
</dbReference>
<reference evidence="3 4" key="1">
    <citation type="submission" date="2007-08" db="EMBL/GenBank/DDBJ databases">
        <title>Complete sequence of Shewanella sediminis HAW-EB3.</title>
        <authorList>
            <consortium name="US DOE Joint Genome Institute"/>
            <person name="Copeland A."/>
            <person name="Lucas S."/>
            <person name="Lapidus A."/>
            <person name="Barry K."/>
            <person name="Glavina del Rio T."/>
            <person name="Dalin E."/>
            <person name="Tice H."/>
            <person name="Pitluck S."/>
            <person name="Chertkov O."/>
            <person name="Brettin T."/>
            <person name="Bruce D."/>
            <person name="Detter J.C."/>
            <person name="Han C."/>
            <person name="Schmutz J."/>
            <person name="Larimer F."/>
            <person name="Land M."/>
            <person name="Hauser L."/>
            <person name="Kyrpides N."/>
            <person name="Kim E."/>
            <person name="Zhao J.-S."/>
            <person name="Richardson P."/>
        </authorList>
    </citation>
    <scope>NUCLEOTIDE SEQUENCE [LARGE SCALE GENOMIC DNA]</scope>
    <source>
        <strain evidence="3 4">HAW-EB3</strain>
    </source>
</reference>
<evidence type="ECO:0000313" key="3">
    <source>
        <dbReference type="EMBL" id="ABV37785.1"/>
    </source>
</evidence>
<evidence type="ECO:0000256" key="2">
    <source>
        <dbReference type="SAM" id="SignalP"/>
    </source>
</evidence>
<evidence type="ECO:0000313" key="4">
    <source>
        <dbReference type="Proteomes" id="UP000002015"/>
    </source>
</evidence>
<sequence length="228" mass="25242" precursor="true">MRAHIMTLQKTAFASALFSILFLSACSSTSSVTDNTDPDYSNPGLALPIEIPGTPHNPIETTPDNDHPETDPDFGLPDFGDTPDWGASKERPEIGDKPADNSPEFDGDDGWGNANKPKPDVNPYELVISEEHGQAYIYRKEDGKTIAIIEPNGDGTYTIRDGAMSWDNTYVIYQNDLGQISIDWEKSEIDAGWGADKTPKNERLTQVQRENIKSKMKTVKSKLQLQKP</sequence>
<gene>
    <name evidence="3" type="ordered locus">Ssed_3181</name>
</gene>
<keyword evidence="4" id="KW-1185">Reference proteome</keyword>
<dbReference type="STRING" id="425104.Ssed_3181"/>
<proteinExistence type="predicted"/>
<accession>A8FY62</accession>
<dbReference type="HOGENOM" id="CLU_1214132_0_0_6"/>
<dbReference type="Proteomes" id="UP000002015">
    <property type="component" value="Chromosome"/>
</dbReference>
<feature type="signal peptide" evidence="2">
    <location>
        <begin position="1"/>
        <end position="25"/>
    </location>
</feature>
<dbReference type="AlphaFoldDB" id="A8FY62"/>
<dbReference type="PROSITE" id="PS51257">
    <property type="entry name" value="PROKAR_LIPOPROTEIN"/>
    <property type="match status" value="1"/>
</dbReference>
<evidence type="ECO:0008006" key="5">
    <source>
        <dbReference type="Google" id="ProtNLM"/>
    </source>
</evidence>
<feature type="chain" id="PRO_5002722428" description="Lipoprotein" evidence="2">
    <location>
        <begin position="26"/>
        <end position="228"/>
    </location>
</feature>
<dbReference type="EMBL" id="CP000821">
    <property type="protein sequence ID" value="ABV37785.1"/>
    <property type="molecule type" value="Genomic_DNA"/>
</dbReference>
<protein>
    <recommendedName>
        <fullName evidence="5">Lipoprotein</fullName>
    </recommendedName>
</protein>
<dbReference type="KEGG" id="sse:Ssed_3181"/>